<gene>
    <name evidence="7" type="ORF">QTN47_12855</name>
</gene>
<keyword evidence="8" id="KW-1185">Reference proteome</keyword>
<name>A0ABV3ZFW2_9BACT</name>
<dbReference type="Pfam" id="PF07980">
    <property type="entry name" value="SusD_RagB"/>
    <property type="match status" value="1"/>
</dbReference>
<sequence length="506" mass="56250">MKLKVLTYILASTCCISSCTKLDETLHSTVSTGGIGSNNVDALLKGAYNAMRVPYQQQDGVWALQEHSTDECLGPTRGGDWDDNGIWRVLHAHKWTADHAYVNNTFNNLGGVVFSSTDLLQYSPSASQAAQARFLRAFAMFDILDIWNQVPYRDPGESTVGASRVRKGSEALDYIMSELNAIIKDLPDGPPANQANKDAARVLLMKCYLNKGVIANRAAPTFDNADMAQVITLADQIITSGRYKFSTDYFDNFAPDNDTKSTENIFTANNVGGAEGGDVRSRWYMGLHYNQNPSGWNGFTTLSDFYNKFDAADKRRGESYPGMTDKSGIKAGFLIGQQYDQTGKALTDRKGHPLAFTAAVKIKETDPNTLEFTGIRVMKYTIDYASSDGTFANNDYVFYRYSDVLLMKAEAMLRSGNAAGGLTLVNQVRAARNVTPFASLTLDNLLDELGREFYFECHRRTDLIRFGKFLDPWQEKDGTDDPKYLIYPIPNRQLAVNPNLEQNPGY</sequence>
<organism evidence="7 8">
    <name type="scientific">Danxiaibacter flavus</name>
    <dbReference type="NCBI Taxonomy" id="3049108"/>
    <lineage>
        <taxon>Bacteria</taxon>
        <taxon>Pseudomonadati</taxon>
        <taxon>Bacteroidota</taxon>
        <taxon>Chitinophagia</taxon>
        <taxon>Chitinophagales</taxon>
        <taxon>Chitinophagaceae</taxon>
        <taxon>Danxiaibacter</taxon>
    </lineage>
</organism>
<evidence type="ECO:0000256" key="1">
    <source>
        <dbReference type="ARBA" id="ARBA00004442"/>
    </source>
</evidence>
<comment type="similarity">
    <text evidence="2">Belongs to the SusD family.</text>
</comment>
<evidence type="ECO:0000313" key="8">
    <source>
        <dbReference type="Proteomes" id="UP001560573"/>
    </source>
</evidence>
<evidence type="ECO:0000256" key="4">
    <source>
        <dbReference type="ARBA" id="ARBA00023136"/>
    </source>
</evidence>
<evidence type="ECO:0000256" key="2">
    <source>
        <dbReference type="ARBA" id="ARBA00006275"/>
    </source>
</evidence>
<dbReference type="InterPro" id="IPR011990">
    <property type="entry name" value="TPR-like_helical_dom_sf"/>
</dbReference>
<dbReference type="SUPFAM" id="SSF48452">
    <property type="entry name" value="TPR-like"/>
    <property type="match status" value="1"/>
</dbReference>
<keyword evidence="3" id="KW-0732">Signal</keyword>
<feature type="domain" description="RagB/SusD" evidence="6">
    <location>
        <begin position="259"/>
        <end position="506"/>
    </location>
</feature>
<evidence type="ECO:0000313" key="7">
    <source>
        <dbReference type="EMBL" id="MEX6688395.1"/>
    </source>
</evidence>
<evidence type="ECO:0000256" key="5">
    <source>
        <dbReference type="ARBA" id="ARBA00023237"/>
    </source>
</evidence>
<dbReference type="InterPro" id="IPR012944">
    <property type="entry name" value="SusD_RagB_dom"/>
</dbReference>
<comment type="caution">
    <text evidence="7">The sequence shown here is derived from an EMBL/GenBank/DDBJ whole genome shotgun (WGS) entry which is preliminary data.</text>
</comment>
<keyword evidence="5" id="KW-0998">Cell outer membrane</keyword>
<proteinExistence type="inferred from homology"/>
<dbReference type="EMBL" id="JAULBC010000004">
    <property type="protein sequence ID" value="MEX6688395.1"/>
    <property type="molecule type" value="Genomic_DNA"/>
</dbReference>
<protein>
    <submittedName>
        <fullName evidence="7">RagB/SusD family nutrient uptake outer membrane protein</fullName>
    </submittedName>
</protein>
<evidence type="ECO:0000256" key="3">
    <source>
        <dbReference type="ARBA" id="ARBA00022729"/>
    </source>
</evidence>
<comment type="subcellular location">
    <subcellularLocation>
        <location evidence="1">Cell outer membrane</location>
    </subcellularLocation>
</comment>
<accession>A0ABV3ZFW2</accession>
<evidence type="ECO:0000259" key="6">
    <source>
        <dbReference type="Pfam" id="PF07980"/>
    </source>
</evidence>
<keyword evidence="4" id="KW-0472">Membrane</keyword>
<dbReference type="Proteomes" id="UP001560573">
    <property type="component" value="Unassembled WGS sequence"/>
</dbReference>
<reference evidence="7 8" key="1">
    <citation type="submission" date="2023-07" db="EMBL/GenBank/DDBJ databases">
        <authorList>
            <person name="Lian W.-H."/>
        </authorList>
    </citation>
    <scope>NUCLEOTIDE SEQUENCE [LARGE SCALE GENOMIC DNA]</scope>
    <source>
        <strain evidence="7 8">SYSU DXS3180</strain>
    </source>
</reference>
<dbReference type="RefSeq" id="WP_369329806.1">
    <property type="nucleotide sequence ID" value="NZ_JAULBC010000004.1"/>
</dbReference>
<dbReference type="Gene3D" id="1.25.40.390">
    <property type="match status" value="1"/>
</dbReference>